<dbReference type="GO" id="GO:0005737">
    <property type="term" value="C:cytoplasm"/>
    <property type="evidence" value="ECO:0007669"/>
    <property type="project" value="UniProtKB-SubCell"/>
</dbReference>
<dbReference type="EMBL" id="JAACVF010000039">
    <property type="protein sequence ID" value="NCN64741.1"/>
    <property type="molecule type" value="Genomic_DNA"/>
</dbReference>
<dbReference type="Proteomes" id="UP000738826">
    <property type="component" value="Unassembled WGS sequence"/>
</dbReference>
<dbReference type="AlphaFoldDB" id="A0A8J7YU23"/>
<accession>A0A8J7YU23</accession>
<dbReference type="Proteomes" id="UP000768163">
    <property type="component" value="Unassembled WGS sequence"/>
</dbReference>
<comment type="similarity">
    <text evidence="2">Belongs to the eukaryotic/archaeal RNase P protein component 2 family.</text>
</comment>
<dbReference type="InterPro" id="IPR002759">
    <property type="entry name" value="Pop5/Rpp14/Rnp2-like"/>
</dbReference>
<comment type="subunit">
    <text evidence="2">Consists of a catalytic RNA component and at least 4-5 protein subunits.</text>
</comment>
<dbReference type="EC" id="3.1.26.5" evidence="2"/>
<dbReference type="Pfam" id="PF01900">
    <property type="entry name" value="RNase_P_Rpp14"/>
    <property type="match status" value="1"/>
</dbReference>
<proteinExistence type="inferred from homology"/>
<evidence type="ECO:0000256" key="2">
    <source>
        <dbReference type="HAMAP-Rule" id="MF_00755"/>
    </source>
</evidence>
<dbReference type="SUPFAM" id="SSF160350">
    <property type="entry name" value="Rnp2-like"/>
    <property type="match status" value="1"/>
</dbReference>
<sequence length="135" mass="15414">MKLPPGIRERKRYIIFKVISELNCNKKFSKEEILRGCLYTVHSFLGDREMSDANIYLTDWNQDFGIGILKTSHKTKDSVIVALSLLSSINRKEISVIPLNTTGTIKKAKEISRIAITDIKPQKPKAKFNISENDF</sequence>
<dbReference type="GO" id="GO:0004526">
    <property type="term" value="F:ribonuclease P activity"/>
    <property type="evidence" value="ECO:0007669"/>
    <property type="project" value="UniProtKB-UniRule"/>
</dbReference>
<keyword evidence="2" id="KW-0963">Cytoplasm</keyword>
<organism evidence="4 5">
    <name type="scientific">Candidatus Altarchaeum hamiconexum</name>
    <dbReference type="NCBI Taxonomy" id="1803513"/>
    <lineage>
        <taxon>Archaea</taxon>
        <taxon>Candidatus Altarchaeota</taxon>
        <taxon>Candidatus Altiarchaeia</taxon>
        <taxon>Candidatus Altarchaeales</taxon>
        <taxon>Candidatus Altarchaeaceae</taxon>
        <taxon>Candidatus Altarchaeum</taxon>
    </lineage>
</organism>
<evidence type="ECO:0000313" key="3">
    <source>
        <dbReference type="EMBL" id="NCN64741.1"/>
    </source>
</evidence>
<reference evidence="4" key="1">
    <citation type="submission" date="2019-11" db="EMBL/GenBank/DDBJ databases">
        <title>Lipid analysis of CO2-rich subsurface aquifers suggests an autotrophy-based deep biosphere with lysolipids enriched in CPR bacteria.</title>
        <authorList>
            <person name="Probst A.J."/>
            <person name="Elling F.J."/>
            <person name="Castelle C.J."/>
            <person name="Zhu Q."/>
            <person name="Elvert M."/>
            <person name="Birarda G."/>
            <person name="Holman H.-Y."/>
            <person name="Lane K.R."/>
            <person name="Ladd B."/>
            <person name="Ryan M.C."/>
            <person name="Woyke T."/>
            <person name="Hinrichs K.-U."/>
            <person name="Banfield J.F."/>
        </authorList>
    </citation>
    <scope>NUCLEOTIDE SEQUENCE</scope>
    <source>
        <strain evidence="3">CG_2015-01_33_1645</strain>
        <strain evidence="4">CG_2015-04_33_537</strain>
    </source>
</reference>
<gene>
    <name evidence="2" type="primary">rnp2</name>
    <name evidence="4" type="ORF">GW779_01695</name>
    <name evidence="3" type="ORF">GW910_01515</name>
</gene>
<dbReference type="GO" id="GO:0001682">
    <property type="term" value="P:tRNA 5'-leader removal"/>
    <property type="evidence" value="ECO:0007669"/>
    <property type="project" value="UniProtKB-UniRule"/>
</dbReference>
<protein>
    <recommendedName>
        <fullName evidence="2">Ribonuclease P protein component 2</fullName>
        <shortName evidence="2">RNase P component 2</shortName>
        <ecNumber evidence="2">3.1.26.5</ecNumber>
    </recommendedName>
    <alternativeName>
        <fullName evidence="2">Pop5</fullName>
    </alternativeName>
</protein>
<comment type="caution">
    <text evidence="4">The sequence shown here is derived from an EMBL/GenBank/DDBJ whole genome shotgun (WGS) entry which is preliminary data.</text>
</comment>
<evidence type="ECO:0000313" key="5">
    <source>
        <dbReference type="Proteomes" id="UP000738826"/>
    </source>
</evidence>
<evidence type="ECO:0000256" key="1">
    <source>
        <dbReference type="ARBA" id="ARBA00022694"/>
    </source>
</evidence>
<keyword evidence="2" id="KW-0378">Hydrolase</keyword>
<comment type="function">
    <text evidence="2">Part of ribonuclease P, a protein complex that generates mature tRNA molecules by cleaving their 5'-ends.</text>
</comment>
<comment type="subcellular location">
    <subcellularLocation>
        <location evidence="2">Cytoplasm</location>
    </subcellularLocation>
</comment>
<keyword evidence="2" id="KW-0255">Endonuclease</keyword>
<dbReference type="Gene3D" id="3.30.70.3250">
    <property type="entry name" value="Ribonuclease P, Pop5 subunit"/>
    <property type="match status" value="1"/>
</dbReference>
<keyword evidence="2" id="KW-0540">Nuclease</keyword>
<dbReference type="InterPro" id="IPR038085">
    <property type="entry name" value="Rnp2-like_sf"/>
</dbReference>
<dbReference type="GO" id="GO:0030677">
    <property type="term" value="C:ribonuclease P complex"/>
    <property type="evidence" value="ECO:0007669"/>
    <property type="project" value="UniProtKB-UniRule"/>
</dbReference>
<dbReference type="EMBL" id="JAACQH010000027">
    <property type="protein sequence ID" value="NCS91124.1"/>
    <property type="molecule type" value="Genomic_DNA"/>
</dbReference>
<evidence type="ECO:0000313" key="4">
    <source>
        <dbReference type="EMBL" id="NCS91124.1"/>
    </source>
</evidence>
<keyword evidence="1 2" id="KW-0819">tRNA processing</keyword>
<comment type="catalytic activity">
    <reaction evidence="2">
        <text>Endonucleolytic cleavage of RNA, removing 5'-extranucleotides from tRNA precursor.</text>
        <dbReference type="EC" id="3.1.26.5"/>
    </reaction>
</comment>
<name>A0A8J7YU23_9ARCH</name>
<dbReference type="HAMAP" id="MF_00755">
    <property type="entry name" value="RNase_P_2"/>
    <property type="match status" value="1"/>
</dbReference>